<dbReference type="SUPFAM" id="SSF53300">
    <property type="entry name" value="vWA-like"/>
    <property type="match status" value="1"/>
</dbReference>
<dbReference type="PROSITE" id="PS51257">
    <property type="entry name" value="PROKAR_LIPOPROTEIN"/>
    <property type="match status" value="1"/>
</dbReference>
<dbReference type="PANTHER" id="PTHR10579">
    <property type="entry name" value="CALCIUM-ACTIVATED CHLORIDE CHANNEL REGULATOR"/>
    <property type="match status" value="1"/>
</dbReference>
<dbReference type="InterPro" id="IPR022156">
    <property type="entry name" value="Uncharacterised_YfbK_N"/>
</dbReference>
<dbReference type="PANTHER" id="PTHR10579:SF43">
    <property type="entry name" value="ZINC FINGER (C3HC4-TYPE RING FINGER) FAMILY PROTEIN"/>
    <property type="match status" value="1"/>
</dbReference>
<dbReference type="Pfam" id="PF12034">
    <property type="entry name" value="YfbK_C"/>
    <property type="match status" value="1"/>
</dbReference>
<dbReference type="Pfam" id="PF00092">
    <property type="entry name" value="VWA"/>
    <property type="match status" value="1"/>
</dbReference>
<dbReference type="AlphaFoldDB" id="A0A840I2L1"/>
<dbReference type="Gene3D" id="3.40.50.410">
    <property type="entry name" value="von Willebrand factor, type A domain"/>
    <property type="match status" value="1"/>
</dbReference>
<sequence>MGSGSRVAVAALLLAACASDSEESKGPSKATPTVQEEPEFSDSIVVTGVRSESAAARAYAPMPPPGGYYEQPADTSRFDNGEPSGILRVADAPVSTFSADVDTASYSIVRRFLNQQALPPSEAVRIEEMINAFDYDYSAPKSADEPFAADVSVFGTPWNEKTELIRIGVRGYDLEPEEVPDSNVVLLLDVSGSMNAPDKLPLLKESMKLLAGELGEDDTLAVVVYAGAAGVVLEPTGGNEKLAIREALDRLSAGGSTAGGEGIELAYDLAEQNLRKDAVNRVILATDGDFNVGVTSDERLEDLVARKRETGIYLSVLGFGAGNLNDTMMQRIAQNGNGVAAYIDDLAEARRVLVREFTSSMFPIAEDLKFQVEFNPSAVSEYRLIGYETRALREEDFDNDRIDAGDIGSGHTVTALYEVTRAGEAGSLPDRRYDEKDAAPYDPDAELAFLKIRYKRPGEDDSRLITRPITPADRTDAPSEDARFAAAVAALGEKLGRSGRADGLSYDALIEMANGAKGRDEYGDRAGFVQLVRIAESLDRPGEGD</sequence>
<proteinExistence type="predicted"/>
<organism evidence="3 4">
    <name type="scientific">Parvularcula dongshanensis</name>
    <dbReference type="NCBI Taxonomy" id="1173995"/>
    <lineage>
        <taxon>Bacteria</taxon>
        <taxon>Pseudomonadati</taxon>
        <taxon>Pseudomonadota</taxon>
        <taxon>Alphaproteobacteria</taxon>
        <taxon>Parvularculales</taxon>
        <taxon>Parvularculaceae</taxon>
        <taxon>Parvularcula</taxon>
    </lineage>
</organism>
<evidence type="ECO:0000256" key="1">
    <source>
        <dbReference type="SAM" id="MobiDB-lite"/>
    </source>
</evidence>
<keyword evidence="4" id="KW-1185">Reference proteome</keyword>
<name>A0A840I2L1_9PROT</name>
<evidence type="ECO:0000313" key="3">
    <source>
        <dbReference type="EMBL" id="MBB4658428.1"/>
    </source>
</evidence>
<dbReference type="InterPro" id="IPR002035">
    <property type="entry name" value="VWF_A"/>
</dbReference>
<protein>
    <submittedName>
        <fullName evidence="3">Ca-activated chloride channel family protein</fullName>
    </submittedName>
</protein>
<dbReference type="InterPro" id="IPR036465">
    <property type="entry name" value="vWFA_dom_sf"/>
</dbReference>
<dbReference type="Pfam" id="PF12450">
    <property type="entry name" value="vWF_A"/>
    <property type="match status" value="1"/>
</dbReference>
<evidence type="ECO:0000259" key="2">
    <source>
        <dbReference type="PROSITE" id="PS50234"/>
    </source>
</evidence>
<dbReference type="Proteomes" id="UP000563524">
    <property type="component" value="Unassembled WGS sequence"/>
</dbReference>
<gene>
    <name evidence="3" type="ORF">GGQ59_000928</name>
</gene>
<comment type="caution">
    <text evidence="3">The sequence shown here is derived from an EMBL/GenBank/DDBJ whole genome shotgun (WGS) entry which is preliminary data.</text>
</comment>
<dbReference type="EMBL" id="JACHOB010000001">
    <property type="protein sequence ID" value="MBB4658428.1"/>
    <property type="molecule type" value="Genomic_DNA"/>
</dbReference>
<evidence type="ECO:0000313" key="4">
    <source>
        <dbReference type="Proteomes" id="UP000563524"/>
    </source>
</evidence>
<feature type="domain" description="VWFA" evidence="2">
    <location>
        <begin position="183"/>
        <end position="361"/>
    </location>
</feature>
<accession>A0A840I2L1</accession>
<reference evidence="3 4" key="1">
    <citation type="submission" date="2020-08" db="EMBL/GenBank/DDBJ databases">
        <title>Genomic Encyclopedia of Type Strains, Phase IV (KMG-IV): sequencing the most valuable type-strain genomes for metagenomic binning, comparative biology and taxonomic classification.</title>
        <authorList>
            <person name="Goeker M."/>
        </authorList>
    </citation>
    <scope>NUCLEOTIDE SEQUENCE [LARGE SCALE GENOMIC DNA]</scope>
    <source>
        <strain evidence="3 4">DSM 102850</strain>
    </source>
</reference>
<dbReference type="PROSITE" id="PS50234">
    <property type="entry name" value="VWFA"/>
    <property type="match status" value="1"/>
</dbReference>
<feature type="region of interest" description="Disordered" evidence="1">
    <location>
        <begin position="19"/>
        <end position="42"/>
    </location>
</feature>
<dbReference type="InterPro" id="IPR051266">
    <property type="entry name" value="CLCR"/>
</dbReference>
<dbReference type="CDD" id="cd01465">
    <property type="entry name" value="vWA_subgroup"/>
    <property type="match status" value="1"/>
</dbReference>
<dbReference type="SMART" id="SM00327">
    <property type="entry name" value="VWA"/>
    <property type="match status" value="1"/>
</dbReference>
<dbReference type="InterPro" id="IPR021908">
    <property type="entry name" value="YfbK_C"/>
</dbReference>